<keyword evidence="3" id="KW-1185">Reference proteome</keyword>
<evidence type="ECO:0000313" key="3">
    <source>
        <dbReference type="Proteomes" id="UP000824998"/>
    </source>
</evidence>
<name>A0A9P7YAG5_9HELO</name>
<protein>
    <submittedName>
        <fullName evidence="2">Uncharacterized protein</fullName>
    </submittedName>
</protein>
<reference evidence="2" key="1">
    <citation type="journal article" date="2021" name="IMA Fungus">
        <title>Genomic characterization of three marine fungi, including Emericellopsis atlantica sp. nov. with signatures of a generalist lifestyle and marine biomass degradation.</title>
        <authorList>
            <person name="Hagestad O.C."/>
            <person name="Hou L."/>
            <person name="Andersen J.H."/>
            <person name="Hansen E.H."/>
            <person name="Altermark B."/>
            <person name="Li C."/>
            <person name="Kuhnert E."/>
            <person name="Cox R.J."/>
            <person name="Crous P.W."/>
            <person name="Spatafora J.W."/>
            <person name="Lail K."/>
            <person name="Amirebrahimi M."/>
            <person name="Lipzen A."/>
            <person name="Pangilinan J."/>
            <person name="Andreopoulos W."/>
            <person name="Hayes R.D."/>
            <person name="Ng V."/>
            <person name="Grigoriev I.V."/>
            <person name="Jackson S.A."/>
            <person name="Sutton T.D.S."/>
            <person name="Dobson A.D.W."/>
            <person name="Rama T."/>
        </authorList>
    </citation>
    <scope>NUCLEOTIDE SEQUENCE</scope>
    <source>
        <strain evidence="2">TRa018bII</strain>
    </source>
</reference>
<dbReference type="AlphaFoldDB" id="A0A9P7YAG5"/>
<dbReference type="OrthoDB" id="3531694at2759"/>
<comment type="caution">
    <text evidence="2">The sequence shown here is derived from an EMBL/GenBank/DDBJ whole genome shotgun (WGS) entry which is preliminary data.</text>
</comment>
<organism evidence="2 3">
    <name type="scientific">Amylocarpus encephaloides</name>
    <dbReference type="NCBI Taxonomy" id="45428"/>
    <lineage>
        <taxon>Eukaryota</taxon>
        <taxon>Fungi</taxon>
        <taxon>Dikarya</taxon>
        <taxon>Ascomycota</taxon>
        <taxon>Pezizomycotina</taxon>
        <taxon>Leotiomycetes</taxon>
        <taxon>Helotiales</taxon>
        <taxon>Helotiales incertae sedis</taxon>
        <taxon>Amylocarpus</taxon>
    </lineage>
</organism>
<gene>
    <name evidence="2" type="ORF">BJ875DRAFT_473106</name>
</gene>
<sequence length="174" mass="18903">MSVVRSLQKVGKVTMAQVQNANGSLGGQWLSAINIAEQTVMNNYPQVDAIQIAGARAHQSHEVATHSNILSVKFFAGSRRVISGHVHMNGELDYSKPAHGSSSAQVATTAGAGKNVGGGESSSSSTQGATNLTWRTNEQTKCAEWWDGTKWVGGDWSGEYQKWYAYCNGQWYYW</sequence>
<accession>A0A9P7YAG5</accession>
<evidence type="ECO:0000256" key="1">
    <source>
        <dbReference type="SAM" id="MobiDB-lite"/>
    </source>
</evidence>
<feature type="region of interest" description="Disordered" evidence="1">
    <location>
        <begin position="97"/>
        <end position="130"/>
    </location>
</feature>
<evidence type="ECO:0000313" key="2">
    <source>
        <dbReference type="EMBL" id="KAG9230119.1"/>
    </source>
</evidence>
<dbReference type="EMBL" id="MU251700">
    <property type="protein sequence ID" value="KAG9230119.1"/>
    <property type="molecule type" value="Genomic_DNA"/>
</dbReference>
<proteinExistence type="predicted"/>
<dbReference type="Proteomes" id="UP000824998">
    <property type="component" value="Unassembled WGS sequence"/>
</dbReference>